<dbReference type="GO" id="GO:0008168">
    <property type="term" value="F:methyltransferase activity"/>
    <property type="evidence" value="ECO:0007669"/>
    <property type="project" value="InterPro"/>
</dbReference>
<reference evidence="1" key="1">
    <citation type="submission" date="2023-08" db="EMBL/GenBank/DDBJ databases">
        <authorList>
            <person name="Chen Y."/>
            <person name="Shah S."/>
            <person name="Dougan E. K."/>
            <person name="Thang M."/>
            <person name="Chan C."/>
        </authorList>
    </citation>
    <scope>NUCLEOTIDE SEQUENCE</scope>
</reference>
<dbReference type="Proteomes" id="UP001178507">
    <property type="component" value="Unassembled WGS sequence"/>
</dbReference>
<name>A0AA36J051_9DINO</name>
<evidence type="ECO:0000313" key="1">
    <source>
        <dbReference type="EMBL" id="CAJ1396704.1"/>
    </source>
</evidence>
<sequence length="336" mass="37500">METRPLCDAEDVTLWRECAAQLRHFKRRGRGLVAQQDLAAGQEVFQDTPLVALQHLFSQRLTPCCAACMTPVGSFSLLLQRILRNSGQTLESFPVASHELMGHHLLAGIEPVLCPSEGCKALFCSESCREEELSYGAHRLLCRDLREAEAVRCWAEFKALARRHHENLLLAARALAWAVCQVKHRNVPEGRVLAELLTCQNERWDRLPRCPHRQRERLRVVQASLTLLRRVLGAGELLSEDVYSRLLGEFDLVNVSIEFGHPFQAALGSPELQPLAAELRSCGLLRRLAEVAGCHDEANGVAADLVEELPAILGIGLARRVAMMNHSCRQVDSDSR</sequence>
<dbReference type="Gene3D" id="2.170.270.10">
    <property type="entry name" value="SET domain"/>
    <property type="match status" value="1"/>
</dbReference>
<dbReference type="AlphaFoldDB" id="A0AA36J051"/>
<dbReference type="EMBL" id="CAUJNA010003240">
    <property type="protein sequence ID" value="CAJ1396704.1"/>
    <property type="molecule type" value="Genomic_DNA"/>
</dbReference>
<dbReference type="InterPro" id="IPR044237">
    <property type="entry name" value="ATXR2-like"/>
</dbReference>
<accession>A0AA36J051</accession>
<keyword evidence="2" id="KW-1185">Reference proteome</keyword>
<protein>
    <recommendedName>
        <fullName evidence="3">MYND-type domain-containing protein</fullName>
    </recommendedName>
</protein>
<comment type="caution">
    <text evidence="1">The sequence shown here is derived from an EMBL/GenBank/DDBJ whole genome shotgun (WGS) entry which is preliminary data.</text>
</comment>
<dbReference type="Gene3D" id="6.10.140.2220">
    <property type="match status" value="1"/>
</dbReference>
<evidence type="ECO:0008006" key="3">
    <source>
        <dbReference type="Google" id="ProtNLM"/>
    </source>
</evidence>
<evidence type="ECO:0000313" key="2">
    <source>
        <dbReference type="Proteomes" id="UP001178507"/>
    </source>
</evidence>
<dbReference type="InterPro" id="IPR046341">
    <property type="entry name" value="SET_dom_sf"/>
</dbReference>
<dbReference type="SUPFAM" id="SSF82199">
    <property type="entry name" value="SET domain"/>
    <property type="match status" value="1"/>
</dbReference>
<dbReference type="Gene3D" id="1.10.220.160">
    <property type="match status" value="1"/>
</dbReference>
<organism evidence="1 2">
    <name type="scientific">Effrenium voratum</name>
    <dbReference type="NCBI Taxonomy" id="2562239"/>
    <lineage>
        <taxon>Eukaryota</taxon>
        <taxon>Sar</taxon>
        <taxon>Alveolata</taxon>
        <taxon>Dinophyceae</taxon>
        <taxon>Suessiales</taxon>
        <taxon>Symbiodiniaceae</taxon>
        <taxon>Effrenium</taxon>
    </lineage>
</organism>
<dbReference type="PANTHER" id="PTHR47436:SF1">
    <property type="entry name" value="SET DOMAIN-CONTAINING PROTEIN"/>
    <property type="match status" value="1"/>
</dbReference>
<proteinExistence type="predicted"/>
<dbReference type="PANTHER" id="PTHR47436">
    <property type="entry name" value="HISTONE-LYSINE N-METHYLTRANSFERASE ATXR2"/>
    <property type="match status" value="1"/>
</dbReference>
<gene>
    <name evidence="1" type="ORF">EVOR1521_LOCUS20882</name>
</gene>